<feature type="transmembrane region" description="Helical" evidence="2">
    <location>
        <begin position="360"/>
        <end position="381"/>
    </location>
</feature>
<dbReference type="Proteomes" id="UP001472866">
    <property type="component" value="Chromosome 06"/>
</dbReference>
<evidence type="ECO:0000256" key="2">
    <source>
        <dbReference type="RuleBase" id="RU366041"/>
    </source>
</evidence>
<comment type="similarity">
    <text evidence="1 2">Belongs to the CorA metal ion transporter (MIT) (TC 1.A.35.5) family.</text>
</comment>
<evidence type="ECO:0000313" key="4">
    <source>
        <dbReference type="EMBL" id="WZN62737.1"/>
    </source>
</evidence>
<comment type="subcellular location">
    <subcellularLocation>
        <location evidence="2">Membrane</location>
        <topology evidence="2">Multi-pass membrane protein</topology>
    </subcellularLocation>
</comment>
<evidence type="ECO:0000313" key="5">
    <source>
        <dbReference type="Proteomes" id="UP001472866"/>
    </source>
</evidence>
<proteinExistence type="inferred from homology"/>
<dbReference type="Gene3D" id="2.40.128.330">
    <property type="match status" value="1"/>
</dbReference>
<comment type="function">
    <text evidence="2">Magnesium transporter that may mediate the influx of magnesium.</text>
</comment>
<feature type="region of interest" description="Disordered" evidence="3">
    <location>
        <begin position="157"/>
        <end position="177"/>
    </location>
</feature>
<keyword evidence="2" id="KW-0812">Transmembrane</keyword>
<keyword evidence="2" id="KW-0460">Magnesium</keyword>
<dbReference type="GO" id="GO:0016020">
    <property type="term" value="C:membrane"/>
    <property type="evidence" value="ECO:0007669"/>
    <property type="project" value="UniProtKB-SubCell"/>
</dbReference>
<evidence type="ECO:0000256" key="1">
    <source>
        <dbReference type="ARBA" id="ARBA00007535"/>
    </source>
</evidence>
<gene>
    <name evidence="4" type="ORF">HKI87_06g42790</name>
</gene>
<dbReference type="Pfam" id="PF22099">
    <property type="entry name" value="MRS2-like"/>
    <property type="match status" value="1"/>
</dbReference>
<dbReference type="InterPro" id="IPR039204">
    <property type="entry name" value="MRS2-like"/>
</dbReference>
<dbReference type="Gene3D" id="1.20.58.340">
    <property type="entry name" value="Magnesium transport protein CorA, transmembrane region"/>
    <property type="match status" value="1"/>
</dbReference>
<sequence length="425" mass="47540">MKTGGFQKPLGGRISFSSLQNLSSLSDTSTQAKVSNGIPKKTVTGRYHVQCVDCSGSINEQVLDRHTLRQVLKFAARDLRILEPGLSTTFPAAVLSRDKALLVNLEELKVIVTDHEAFVFNHETARAAAMMEQLRNRLKRKEGGSQVARRRLKVPADQRGLGASDAASNSSGDSFDDSQDNLVPFEVKVLDVLFENYCSYLDALWISLESAALPAMDSLTRKVTSAGLERVRRVKNHMTRLTSKVEDFKDVLQHYLDDDKDMFDLIISRSEKFGPPSAAKLTPMADGVGRTPLDRMQSDTFVYDDDSDFQECEMCFESYFIITDNLFDKLSDLSEYIDDTEDLINIELDHHRNQLIQLELVLTTATFSIALIGVVSGIFGMNIRNSSEDSYNTFLMVTTLSCFGSVLVFFAIMAFCRFKGLMIFS</sequence>
<evidence type="ECO:0000256" key="3">
    <source>
        <dbReference type="SAM" id="MobiDB-lite"/>
    </source>
</evidence>
<dbReference type="EMBL" id="CP151506">
    <property type="protein sequence ID" value="WZN62737.1"/>
    <property type="molecule type" value="Genomic_DNA"/>
</dbReference>
<keyword evidence="2" id="KW-1133">Transmembrane helix</keyword>
<name>A0AAX4P8P4_9CHLO</name>
<protein>
    <recommendedName>
        <fullName evidence="2">Magnesium transporter</fullName>
    </recommendedName>
</protein>
<organism evidence="4 5">
    <name type="scientific">Chloropicon roscoffensis</name>
    <dbReference type="NCBI Taxonomy" id="1461544"/>
    <lineage>
        <taxon>Eukaryota</taxon>
        <taxon>Viridiplantae</taxon>
        <taxon>Chlorophyta</taxon>
        <taxon>Chloropicophyceae</taxon>
        <taxon>Chloropicales</taxon>
        <taxon>Chloropicaceae</taxon>
        <taxon>Chloropicon</taxon>
    </lineage>
</organism>
<feature type="compositionally biased region" description="Low complexity" evidence="3">
    <location>
        <begin position="163"/>
        <end position="173"/>
    </location>
</feature>
<keyword evidence="5" id="KW-1185">Reference proteome</keyword>
<dbReference type="AlphaFoldDB" id="A0AAX4P8P4"/>
<keyword evidence="2" id="KW-0406">Ion transport</keyword>
<dbReference type="CDD" id="cd12823">
    <property type="entry name" value="Mrs2_Mfm1p-like"/>
    <property type="match status" value="1"/>
</dbReference>
<accession>A0AAX4P8P4</accession>
<dbReference type="PANTHER" id="PTHR13890:SF31">
    <property type="entry name" value="MAGNESIUM TRANSPORTER MRS2-2-RELATED"/>
    <property type="match status" value="1"/>
</dbReference>
<keyword evidence="2" id="KW-0813">Transport</keyword>
<feature type="transmembrane region" description="Helical" evidence="2">
    <location>
        <begin position="393"/>
        <end position="416"/>
    </location>
</feature>
<keyword evidence="2" id="KW-0472">Membrane</keyword>
<reference evidence="4 5" key="1">
    <citation type="submission" date="2024-03" db="EMBL/GenBank/DDBJ databases">
        <title>Complete genome sequence of the green alga Chloropicon roscoffensis RCC1871.</title>
        <authorList>
            <person name="Lemieux C."/>
            <person name="Pombert J.-F."/>
            <person name="Otis C."/>
            <person name="Turmel M."/>
        </authorList>
    </citation>
    <scope>NUCLEOTIDE SEQUENCE [LARGE SCALE GENOMIC DNA]</scope>
    <source>
        <strain evidence="4 5">RCC1871</strain>
    </source>
</reference>
<dbReference type="GO" id="GO:0015095">
    <property type="term" value="F:magnesium ion transmembrane transporter activity"/>
    <property type="evidence" value="ECO:0007669"/>
    <property type="project" value="TreeGrafter"/>
</dbReference>
<dbReference type="PANTHER" id="PTHR13890">
    <property type="entry name" value="RNA SPLICING PROTEIN MRS2, MITOCHONDRIAL"/>
    <property type="match status" value="1"/>
</dbReference>